<protein>
    <submittedName>
        <fullName evidence="2">Uncharacterized protein</fullName>
    </submittedName>
</protein>
<dbReference type="Proteomes" id="UP000603141">
    <property type="component" value="Unassembled WGS sequence"/>
</dbReference>
<accession>A0A934VTN9</accession>
<proteinExistence type="predicted"/>
<comment type="caution">
    <text evidence="2">The sequence shown here is derived from an EMBL/GenBank/DDBJ whole genome shotgun (WGS) entry which is preliminary data.</text>
</comment>
<dbReference type="EMBL" id="JAENIJ010000005">
    <property type="protein sequence ID" value="MBK1881677.1"/>
    <property type="molecule type" value="Genomic_DNA"/>
</dbReference>
<evidence type="ECO:0000313" key="2">
    <source>
        <dbReference type="EMBL" id="MBK1881677.1"/>
    </source>
</evidence>
<evidence type="ECO:0000313" key="3">
    <source>
        <dbReference type="Proteomes" id="UP000603141"/>
    </source>
</evidence>
<dbReference type="AlphaFoldDB" id="A0A934VTN9"/>
<evidence type="ECO:0000256" key="1">
    <source>
        <dbReference type="SAM" id="Phobius"/>
    </source>
</evidence>
<sequence>MNLAYLDTRHALSLLLLALAVGILSLMARQAAGQMVRSPEEFRKRWIRRIAEHPLAILFQNDRDGSIIRKWGITFSRLALFYVIFSFSTAIVLLSLLIMNHLGFHDAIAPIAEFLAKFESGLSC</sequence>
<keyword evidence="1" id="KW-1133">Transmembrane helix</keyword>
<keyword evidence="3" id="KW-1185">Reference proteome</keyword>
<reference evidence="2" key="1">
    <citation type="submission" date="2021-01" db="EMBL/GenBank/DDBJ databases">
        <title>Modified the classification status of verrucomicrobia.</title>
        <authorList>
            <person name="Feng X."/>
        </authorList>
    </citation>
    <scope>NUCLEOTIDE SEQUENCE</scope>
    <source>
        <strain evidence="2">KCTC 22041</strain>
    </source>
</reference>
<keyword evidence="1" id="KW-0472">Membrane</keyword>
<dbReference type="RefSeq" id="WP_200268086.1">
    <property type="nucleotide sequence ID" value="NZ_JAENIJ010000005.1"/>
</dbReference>
<organism evidence="2 3">
    <name type="scientific">Luteolibacter pohnpeiensis</name>
    <dbReference type="NCBI Taxonomy" id="454153"/>
    <lineage>
        <taxon>Bacteria</taxon>
        <taxon>Pseudomonadati</taxon>
        <taxon>Verrucomicrobiota</taxon>
        <taxon>Verrucomicrobiia</taxon>
        <taxon>Verrucomicrobiales</taxon>
        <taxon>Verrucomicrobiaceae</taxon>
        <taxon>Luteolibacter</taxon>
    </lineage>
</organism>
<keyword evidence="1" id="KW-0812">Transmembrane</keyword>
<gene>
    <name evidence="2" type="ORF">JIN85_04585</name>
</gene>
<name>A0A934VTN9_9BACT</name>
<feature type="transmembrane region" description="Helical" evidence="1">
    <location>
        <begin position="79"/>
        <end position="99"/>
    </location>
</feature>